<protein>
    <submittedName>
        <fullName evidence="3">DUF2520 domain-containing protein</fullName>
    </submittedName>
</protein>
<dbReference type="SUPFAM" id="SSF48179">
    <property type="entry name" value="6-phosphogluconate dehydrogenase C-terminal domain-like"/>
    <property type="match status" value="1"/>
</dbReference>
<dbReference type="PANTHER" id="PTHR40459:SF1">
    <property type="entry name" value="CONSERVED HYPOTHETICAL ALANINE AND LEUCINE RICH PROTEIN"/>
    <property type="match status" value="1"/>
</dbReference>
<evidence type="ECO:0000259" key="1">
    <source>
        <dbReference type="Pfam" id="PF10727"/>
    </source>
</evidence>
<feature type="domain" description="DUF2520" evidence="2">
    <location>
        <begin position="123"/>
        <end position="247"/>
    </location>
</feature>
<keyword evidence="4" id="KW-1185">Reference proteome</keyword>
<dbReference type="EMBL" id="JAGUCO010000005">
    <property type="protein sequence ID" value="MBS2098491.1"/>
    <property type="molecule type" value="Genomic_DNA"/>
</dbReference>
<dbReference type="Pfam" id="PF10728">
    <property type="entry name" value="DUF2520"/>
    <property type="match status" value="1"/>
</dbReference>
<dbReference type="Gene3D" id="3.40.50.720">
    <property type="entry name" value="NAD(P)-binding Rossmann-like Domain"/>
    <property type="match status" value="1"/>
</dbReference>
<dbReference type="InterPro" id="IPR036291">
    <property type="entry name" value="NAD(P)-bd_dom_sf"/>
</dbReference>
<dbReference type="Pfam" id="PF10727">
    <property type="entry name" value="Rossmann-like"/>
    <property type="match status" value="1"/>
</dbReference>
<organism evidence="3 4">
    <name type="scientific">Carboxylicivirga linearis</name>
    <dbReference type="NCBI Taxonomy" id="1628157"/>
    <lineage>
        <taxon>Bacteria</taxon>
        <taxon>Pseudomonadati</taxon>
        <taxon>Bacteroidota</taxon>
        <taxon>Bacteroidia</taxon>
        <taxon>Marinilabiliales</taxon>
        <taxon>Marinilabiliaceae</taxon>
        <taxon>Carboxylicivirga</taxon>
    </lineage>
</organism>
<proteinExistence type="predicted"/>
<dbReference type="Proteomes" id="UP000708576">
    <property type="component" value="Unassembled WGS sequence"/>
</dbReference>
<dbReference type="InterPro" id="IPR008927">
    <property type="entry name" value="6-PGluconate_DH-like_C_sf"/>
</dbReference>
<comment type="caution">
    <text evidence="3">The sequence shown here is derived from an EMBL/GenBank/DDBJ whole genome shotgun (WGS) entry which is preliminary data.</text>
</comment>
<name>A0ABS5JVJ5_9BACT</name>
<evidence type="ECO:0000259" key="2">
    <source>
        <dbReference type="Pfam" id="PF10728"/>
    </source>
</evidence>
<accession>A0ABS5JVJ5</accession>
<sequence length="253" mass="27826">MRIVLIGSGNVATHLGNALYEAGHKIVQVYSRSKENAINLSAGIESTGITELSKIVTDAEVYIISVKDDALQEVVEKMPKVNGVVVHTAGSVGVEVLNRFDDYGVFYPFQTFTKASKVVFHNIPVLVEGNNDQTTETLLNLGHALSKNVLKADSEQRAKLHIAAVYSCNFVNLMYRLADEVLQDSELPFSLLQPLIAETANKVQSLNPTETQTGPASRDDQQTILKHKEVLQGNTELTEIYELLTSSILKRTK</sequence>
<dbReference type="PANTHER" id="PTHR40459">
    <property type="entry name" value="CONSERVED HYPOTHETICAL ALANINE AND LEUCINE RICH PROTEIN"/>
    <property type="match status" value="1"/>
</dbReference>
<dbReference type="InterPro" id="IPR037108">
    <property type="entry name" value="TM1727-like_C_sf"/>
</dbReference>
<evidence type="ECO:0000313" key="3">
    <source>
        <dbReference type="EMBL" id="MBS2098491.1"/>
    </source>
</evidence>
<dbReference type="InterPro" id="IPR018931">
    <property type="entry name" value="DUF2520"/>
</dbReference>
<evidence type="ECO:0000313" key="4">
    <source>
        <dbReference type="Proteomes" id="UP000708576"/>
    </source>
</evidence>
<dbReference type="InterPro" id="IPR019665">
    <property type="entry name" value="OxRdtase/DH_put_Rossmann_dom"/>
</dbReference>
<dbReference type="SUPFAM" id="SSF51735">
    <property type="entry name" value="NAD(P)-binding Rossmann-fold domains"/>
    <property type="match status" value="1"/>
</dbReference>
<reference evidence="3 4" key="1">
    <citation type="journal article" date="2015" name="Int. J. Syst. Evol. Microbiol.">
        <title>Carboxylicivirga linearis sp. nov., isolated from a sea cucumber culture pond.</title>
        <authorList>
            <person name="Wang F.Q."/>
            <person name="Zhou Y.X."/>
            <person name="Lin X.Z."/>
            <person name="Chen G.J."/>
            <person name="Du Z.J."/>
        </authorList>
    </citation>
    <scope>NUCLEOTIDE SEQUENCE [LARGE SCALE GENOMIC DNA]</scope>
    <source>
        <strain evidence="3 4">FB218</strain>
    </source>
</reference>
<dbReference type="Gene3D" id="1.10.1040.20">
    <property type="entry name" value="ProC-like, C-terminal domain"/>
    <property type="match status" value="1"/>
</dbReference>
<dbReference type="RefSeq" id="WP_212215732.1">
    <property type="nucleotide sequence ID" value="NZ_JAGUCO010000005.1"/>
</dbReference>
<gene>
    <name evidence="3" type="ORF">KEM10_09380</name>
</gene>
<feature type="domain" description="Putative oxidoreductase/dehydrogenase Rossmann-like" evidence="1">
    <location>
        <begin position="3"/>
        <end position="105"/>
    </location>
</feature>